<evidence type="ECO:0000313" key="4">
    <source>
        <dbReference type="Proteomes" id="UP000824208"/>
    </source>
</evidence>
<comment type="caution">
    <text evidence="3">The sequence shown here is derived from an EMBL/GenBank/DDBJ whole genome shotgun (WGS) entry which is preliminary data.</text>
</comment>
<dbReference type="InterPro" id="IPR052030">
    <property type="entry name" value="Peptidase_M20/M20A_hydrolases"/>
</dbReference>
<dbReference type="PIRSF" id="PIRSF037226">
    <property type="entry name" value="Amidohydrolase_ACY1L2_prd"/>
    <property type="match status" value="1"/>
</dbReference>
<dbReference type="InterPro" id="IPR036264">
    <property type="entry name" value="Bact_exopeptidase_dim_dom"/>
</dbReference>
<dbReference type="SUPFAM" id="SSF53187">
    <property type="entry name" value="Zn-dependent exopeptidases"/>
    <property type="match status" value="1"/>
</dbReference>
<protein>
    <recommendedName>
        <fullName evidence="1">Peptidase M20 domain-containing protein 2</fullName>
    </recommendedName>
</protein>
<feature type="domain" description="Peptidase M20 dimerisation" evidence="2">
    <location>
        <begin position="172"/>
        <end position="263"/>
    </location>
</feature>
<reference evidence="3" key="1">
    <citation type="journal article" date="2021" name="PeerJ">
        <title>Extensive microbial diversity within the chicken gut microbiome revealed by metagenomics and culture.</title>
        <authorList>
            <person name="Gilroy R."/>
            <person name="Ravi A."/>
            <person name="Getino M."/>
            <person name="Pursley I."/>
            <person name="Horton D.L."/>
            <person name="Alikhan N.F."/>
            <person name="Baker D."/>
            <person name="Gharbi K."/>
            <person name="Hall N."/>
            <person name="Watson M."/>
            <person name="Adriaenssens E.M."/>
            <person name="Foster-Nyarko E."/>
            <person name="Jarju S."/>
            <person name="Secka A."/>
            <person name="Antonio M."/>
            <person name="Oren A."/>
            <person name="Chaudhuri R.R."/>
            <person name="La Ragione R."/>
            <person name="Hildebrand F."/>
            <person name="Pallen M.J."/>
        </authorList>
    </citation>
    <scope>NUCLEOTIDE SEQUENCE</scope>
    <source>
        <strain evidence="3">CHK189-11263</strain>
    </source>
</reference>
<dbReference type="EMBL" id="DWYC01000003">
    <property type="protein sequence ID" value="HJB55997.1"/>
    <property type="molecule type" value="Genomic_DNA"/>
</dbReference>
<dbReference type="InterPro" id="IPR017439">
    <property type="entry name" value="Amidohydrolase"/>
</dbReference>
<dbReference type="Proteomes" id="UP000824208">
    <property type="component" value="Unassembled WGS sequence"/>
</dbReference>
<dbReference type="InterPro" id="IPR011650">
    <property type="entry name" value="Peptidase_M20_dimer"/>
</dbReference>
<dbReference type="GO" id="GO:0016805">
    <property type="term" value="F:dipeptidase activity"/>
    <property type="evidence" value="ECO:0007669"/>
    <property type="project" value="InterPro"/>
</dbReference>
<dbReference type="Gene3D" id="3.40.630.10">
    <property type="entry name" value="Zn peptidases"/>
    <property type="match status" value="1"/>
</dbReference>
<dbReference type="Gene3D" id="3.30.70.360">
    <property type="match status" value="1"/>
</dbReference>
<dbReference type="CDD" id="cd03887">
    <property type="entry name" value="M20_Acy1L2"/>
    <property type="match status" value="1"/>
</dbReference>
<name>A0A9D2M8I0_9FIRM</name>
<sequence>MDKYKERVRQRVADILPELVALSDTIWSHPEYNFEEHHACAAMSEQLRRFGFQVETGVGGVATSVKGVYESGKPGPNIGIFGEFDAVPGMGHACGHNLMCAMAVGAGEALRSVLDELGGTVSVFGCPAEEGGGGKIIMLQNGAFAGLDVAMLLHSASDTVVQDISYSRTDVLVHFYGKKSHAATWPEEGVSALTPVLELFNTVNALRLEIADRGKILGVIRDGGEEPIYIPDHCSAEFTIRSFSMKDKLDLLDRFLKICQHLAEITNTRFSYEPVGLPYEDIRNNPVLEELLERNFTALGEQVKPRERELGIGCTDMGNVTHEIPGLQSYVLVVPETRGHTPEFEAAVGGPAGHKTIAVGSSAMAMTAVDILTDPSLLGRIRDAFAEMKARYER</sequence>
<comment type="similarity">
    <text evidence="1">Belongs to the peptidase M20A family.</text>
</comment>
<evidence type="ECO:0000256" key="1">
    <source>
        <dbReference type="PIRNR" id="PIRNR037226"/>
    </source>
</evidence>
<dbReference type="SUPFAM" id="SSF55031">
    <property type="entry name" value="Bacterial exopeptidase dimerisation domain"/>
    <property type="match status" value="1"/>
</dbReference>
<dbReference type="GO" id="GO:0046657">
    <property type="term" value="P:folic acid catabolic process"/>
    <property type="evidence" value="ECO:0007669"/>
    <property type="project" value="TreeGrafter"/>
</dbReference>
<dbReference type="InterPro" id="IPR002933">
    <property type="entry name" value="Peptidase_M20"/>
</dbReference>
<reference evidence="3" key="2">
    <citation type="submission" date="2021-04" db="EMBL/GenBank/DDBJ databases">
        <authorList>
            <person name="Gilroy R."/>
        </authorList>
    </citation>
    <scope>NUCLEOTIDE SEQUENCE</scope>
    <source>
        <strain evidence="3">CHK189-11263</strain>
    </source>
</reference>
<dbReference type="InterPro" id="IPR017144">
    <property type="entry name" value="Xaa-Arg_dipeptidase"/>
</dbReference>
<dbReference type="Pfam" id="PF07687">
    <property type="entry name" value="M20_dimer"/>
    <property type="match status" value="1"/>
</dbReference>
<dbReference type="GO" id="GO:0005737">
    <property type="term" value="C:cytoplasm"/>
    <property type="evidence" value="ECO:0007669"/>
    <property type="project" value="TreeGrafter"/>
</dbReference>
<dbReference type="Pfam" id="PF01546">
    <property type="entry name" value="Peptidase_M20"/>
    <property type="match status" value="1"/>
</dbReference>
<accession>A0A9D2M8I0</accession>
<dbReference type="NCBIfam" id="TIGR01891">
    <property type="entry name" value="amidohydrolases"/>
    <property type="match status" value="1"/>
</dbReference>
<proteinExistence type="inferred from homology"/>
<evidence type="ECO:0000313" key="3">
    <source>
        <dbReference type="EMBL" id="HJB55997.1"/>
    </source>
</evidence>
<organism evidence="3 4">
    <name type="scientific">Candidatus Flavonifractor intestinipullorum</name>
    <dbReference type="NCBI Taxonomy" id="2838587"/>
    <lineage>
        <taxon>Bacteria</taxon>
        <taxon>Bacillati</taxon>
        <taxon>Bacillota</taxon>
        <taxon>Clostridia</taxon>
        <taxon>Eubacteriales</taxon>
        <taxon>Oscillospiraceae</taxon>
        <taxon>Flavonifractor</taxon>
    </lineage>
</organism>
<dbReference type="AlphaFoldDB" id="A0A9D2M8I0"/>
<dbReference type="PANTHER" id="PTHR30575:SF0">
    <property type="entry name" value="XAA-ARG DIPEPTIDASE"/>
    <property type="match status" value="1"/>
</dbReference>
<dbReference type="GO" id="GO:0071713">
    <property type="term" value="F:para-aminobenzoyl-glutamate hydrolase activity"/>
    <property type="evidence" value="ECO:0007669"/>
    <property type="project" value="TreeGrafter"/>
</dbReference>
<gene>
    <name evidence="3" type="ORF">H9714_00400</name>
</gene>
<dbReference type="PANTHER" id="PTHR30575">
    <property type="entry name" value="PEPTIDASE M20"/>
    <property type="match status" value="1"/>
</dbReference>
<evidence type="ECO:0000259" key="2">
    <source>
        <dbReference type="Pfam" id="PF07687"/>
    </source>
</evidence>